<evidence type="ECO:0000313" key="3">
    <source>
        <dbReference type="Proteomes" id="UP001157418"/>
    </source>
</evidence>
<feature type="compositionally biased region" description="Basic and acidic residues" evidence="1">
    <location>
        <begin position="16"/>
        <end position="33"/>
    </location>
</feature>
<comment type="caution">
    <text evidence="2">The sequence shown here is derived from an EMBL/GenBank/DDBJ whole genome shotgun (WGS) entry which is preliminary data.</text>
</comment>
<gene>
    <name evidence="2" type="ORF">LVIROSA_LOCUS19358</name>
</gene>
<keyword evidence="3" id="KW-1185">Reference proteome</keyword>
<evidence type="ECO:0000313" key="2">
    <source>
        <dbReference type="EMBL" id="CAH1432725.1"/>
    </source>
</evidence>
<dbReference type="AlphaFoldDB" id="A0AAU9N2A6"/>
<dbReference type="EMBL" id="CAKMRJ010003334">
    <property type="protein sequence ID" value="CAH1432725.1"/>
    <property type="molecule type" value="Genomic_DNA"/>
</dbReference>
<accession>A0AAU9N2A6</accession>
<proteinExistence type="predicted"/>
<name>A0AAU9N2A6_9ASTR</name>
<reference evidence="2 3" key="1">
    <citation type="submission" date="2022-01" db="EMBL/GenBank/DDBJ databases">
        <authorList>
            <person name="Xiong W."/>
            <person name="Schranz E."/>
        </authorList>
    </citation>
    <scope>NUCLEOTIDE SEQUENCE [LARGE SCALE GENOMIC DNA]</scope>
</reference>
<sequence>MSSQSEEGVGGDSEEEVRGDSEGEVGGDEHMVDLEVDDEQVMNLGNQHVVTPTLKSIKCGPSQMNTKLRLRRKVVTKDDTGGSLENPLTI</sequence>
<evidence type="ECO:0000256" key="1">
    <source>
        <dbReference type="SAM" id="MobiDB-lite"/>
    </source>
</evidence>
<dbReference type="Proteomes" id="UP001157418">
    <property type="component" value="Unassembled WGS sequence"/>
</dbReference>
<feature type="region of interest" description="Disordered" evidence="1">
    <location>
        <begin position="1"/>
        <end position="33"/>
    </location>
</feature>
<protein>
    <submittedName>
        <fullName evidence="2">Uncharacterized protein</fullName>
    </submittedName>
</protein>
<organism evidence="2 3">
    <name type="scientific">Lactuca virosa</name>
    <dbReference type="NCBI Taxonomy" id="75947"/>
    <lineage>
        <taxon>Eukaryota</taxon>
        <taxon>Viridiplantae</taxon>
        <taxon>Streptophyta</taxon>
        <taxon>Embryophyta</taxon>
        <taxon>Tracheophyta</taxon>
        <taxon>Spermatophyta</taxon>
        <taxon>Magnoliopsida</taxon>
        <taxon>eudicotyledons</taxon>
        <taxon>Gunneridae</taxon>
        <taxon>Pentapetalae</taxon>
        <taxon>asterids</taxon>
        <taxon>campanulids</taxon>
        <taxon>Asterales</taxon>
        <taxon>Asteraceae</taxon>
        <taxon>Cichorioideae</taxon>
        <taxon>Cichorieae</taxon>
        <taxon>Lactucinae</taxon>
        <taxon>Lactuca</taxon>
    </lineage>
</organism>